<organism evidence="1 2">
    <name type="scientific">Candidatus Nomurabacteria bacterium RIFCSPHIGHO2_02_FULL_42_19</name>
    <dbReference type="NCBI Taxonomy" id="1801756"/>
    <lineage>
        <taxon>Bacteria</taxon>
        <taxon>Candidatus Nomuraibacteriota</taxon>
    </lineage>
</organism>
<dbReference type="AlphaFoldDB" id="A0A1F6W2P4"/>
<dbReference type="Proteomes" id="UP000179275">
    <property type="component" value="Unassembled WGS sequence"/>
</dbReference>
<evidence type="ECO:0000313" key="1">
    <source>
        <dbReference type="EMBL" id="OGI76159.1"/>
    </source>
</evidence>
<evidence type="ECO:0000313" key="2">
    <source>
        <dbReference type="Proteomes" id="UP000179275"/>
    </source>
</evidence>
<accession>A0A1F6W2P4</accession>
<dbReference type="EMBL" id="MFUG01000008">
    <property type="protein sequence ID" value="OGI76159.1"/>
    <property type="molecule type" value="Genomic_DNA"/>
</dbReference>
<reference evidence="1 2" key="1">
    <citation type="journal article" date="2016" name="Nat. Commun.">
        <title>Thousands of microbial genomes shed light on interconnected biogeochemical processes in an aquifer system.</title>
        <authorList>
            <person name="Anantharaman K."/>
            <person name="Brown C.T."/>
            <person name="Hug L.A."/>
            <person name="Sharon I."/>
            <person name="Castelle C.J."/>
            <person name="Probst A.J."/>
            <person name="Thomas B.C."/>
            <person name="Singh A."/>
            <person name="Wilkins M.J."/>
            <person name="Karaoz U."/>
            <person name="Brodie E.L."/>
            <person name="Williams K.H."/>
            <person name="Hubbard S.S."/>
            <person name="Banfield J.F."/>
        </authorList>
    </citation>
    <scope>NUCLEOTIDE SEQUENCE [LARGE SCALE GENOMIC DNA]</scope>
</reference>
<name>A0A1F6W2P4_9BACT</name>
<protein>
    <submittedName>
        <fullName evidence="1">Uncharacterized protein</fullName>
    </submittedName>
</protein>
<dbReference type="STRING" id="1801756.A3C67_02010"/>
<dbReference type="Gene3D" id="2.60.40.1180">
    <property type="entry name" value="Golgi alpha-mannosidase II"/>
    <property type="match status" value="1"/>
</dbReference>
<gene>
    <name evidence="1" type="ORF">A3C67_02010</name>
</gene>
<sequence>MNNQIKIFTSNNWPLDPAWGKPDYELLDTGEGENLERLGKYTFVRPYEDAVWPKCSTPSVEQSNNRLVPLANTAVWSV</sequence>
<proteinExistence type="predicted"/>
<dbReference type="InterPro" id="IPR013780">
    <property type="entry name" value="Glyco_hydro_b"/>
</dbReference>
<comment type="caution">
    <text evidence="1">The sequence shown here is derived from an EMBL/GenBank/DDBJ whole genome shotgun (WGS) entry which is preliminary data.</text>
</comment>